<organism evidence="1 2">
    <name type="scientific">Plakobranchus ocellatus</name>
    <dbReference type="NCBI Taxonomy" id="259542"/>
    <lineage>
        <taxon>Eukaryota</taxon>
        <taxon>Metazoa</taxon>
        <taxon>Spiralia</taxon>
        <taxon>Lophotrochozoa</taxon>
        <taxon>Mollusca</taxon>
        <taxon>Gastropoda</taxon>
        <taxon>Heterobranchia</taxon>
        <taxon>Euthyneura</taxon>
        <taxon>Panpulmonata</taxon>
        <taxon>Sacoglossa</taxon>
        <taxon>Placobranchoidea</taxon>
        <taxon>Plakobranchidae</taxon>
        <taxon>Plakobranchus</taxon>
    </lineage>
</organism>
<gene>
    <name evidence="1" type="ORF">PoB_000208000</name>
</gene>
<reference evidence="1 2" key="1">
    <citation type="journal article" date="2021" name="Elife">
        <title>Chloroplast acquisition without the gene transfer in kleptoplastic sea slugs, Plakobranchus ocellatus.</title>
        <authorList>
            <person name="Maeda T."/>
            <person name="Takahashi S."/>
            <person name="Yoshida T."/>
            <person name="Shimamura S."/>
            <person name="Takaki Y."/>
            <person name="Nagai Y."/>
            <person name="Toyoda A."/>
            <person name="Suzuki Y."/>
            <person name="Arimoto A."/>
            <person name="Ishii H."/>
            <person name="Satoh N."/>
            <person name="Nishiyama T."/>
            <person name="Hasebe M."/>
            <person name="Maruyama T."/>
            <person name="Minagawa J."/>
            <person name="Obokata J."/>
            <person name="Shigenobu S."/>
        </authorList>
    </citation>
    <scope>NUCLEOTIDE SEQUENCE [LARGE SCALE GENOMIC DNA]</scope>
</reference>
<evidence type="ECO:0000313" key="1">
    <source>
        <dbReference type="EMBL" id="GFN75574.1"/>
    </source>
</evidence>
<keyword evidence="2" id="KW-1185">Reference proteome</keyword>
<dbReference type="Proteomes" id="UP000735302">
    <property type="component" value="Unassembled WGS sequence"/>
</dbReference>
<sequence length="70" mass="7516">MTDLLKKKCCLFHVDSPALISETTAARGCEHWLGIPQIGRGSGGQAGQAPANLVEHCLPYPLRQAAFALR</sequence>
<comment type="caution">
    <text evidence="1">The sequence shown here is derived from an EMBL/GenBank/DDBJ whole genome shotgun (WGS) entry which is preliminary data.</text>
</comment>
<name>A0AAV3XXQ1_9GAST</name>
<proteinExistence type="predicted"/>
<accession>A0AAV3XXQ1</accession>
<evidence type="ECO:0000313" key="2">
    <source>
        <dbReference type="Proteomes" id="UP000735302"/>
    </source>
</evidence>
<dbReference type="EMBL" id="BLXT01000273">
    <property type="protein sequence ID" value="GFN75574.1"/>
    <property type="molecule type" value="Genomic_DNA"/>
</dbReference>
<protein>
    <submittedName>
        <fullName evidence="1">Uncharacterized protein</fullName>
    </submittedName>
</protein>
<dbReference type="AlphaFoldDB" id="A0AAV3XXQ1"/>